<evidence type="ECO:0000259" key="4">
    <source>
        <dbReference type="PROSITE" id="PS51114"/>
    </source>
</evidence>
<dbReference type="SMART" id="SM01198">
    <property type="entry name" value="FBA"/>
    <property type="match status" value="2"/>
</dbReference>
<feature type="region of interest" description="Disordered" evidence="2">
    <location>
        <begin position="327"/>
        <end position="363"/>
    </location>
</feature>
<dbReference type="Pfam" id="PF04300">
    <property type="entry name" value="FBA"/>
    <property type="match status" value="2"/>
</dbReference>
<organism evidence="5 6">
    <name type="scientific">Clarias magur</name>
    <name type="common">Asian catfish</name>
    <name type="synonym">Macropteronotus magur</name>
    <dbReference type="NCBI Taxonomy" id="1594786"/>
    <lineage>
        <taxon>Eukaryota</taxon>
        <taxon>Metazoa</taxon>
        <taxon>Chordata</taxon>
        <taxon>Craniata</taxon>
        <taxon>Vertebrata</taxon>
        <taxon>Euteleostomi</taxon>
        <taxon>Actinopterygii</taxon>
        <taxon>Neopterygii</taxon>
        <taxon>Teleostei</taxon>
        <taxon>Ostariophysi</taxon>
        <taxon>Siluriformes</taxon>
        <taxon>Clariidae</taxon>
        <taxon>Clarias</taxon>
    </lineage>
</organism>
<dbReference type="Gene3D" id="1.20.1280.50">
    <property type="match status" value="1"/>
</dbReference>
<dbReference type="PROSITE" id="PS51114">
    <property type="entry name" value="FBA"/>
    <property type="match status" value="2"/>
</dbReference>
<evidence type="ECO:0000259" key="3">
    <source>
        <dbReference type="PROSITE" id="PS50181"/>
    </source>
</evidence>
<dbReference type="FunFam" id="1.20.1280.50:FF:000002">
    <property type="entry name" value="F-box only protein 44"/>
    <property type="match status" value="1"/>
</dbReference>
<feature type="domain" description="F-box" evidence="3">
    <location>
        <begin position="7"/>
        <end position="54"/>
    </location>
</feature>
<dbReference type="EMBL" id="QNUK01000008">
    <property type="protein sequence ID" value="KAF5909059.1"/>
    <property type="molecule type" value="Genomic_DNA"/>
</dbReference>
<dbReference type="PANTHER" id="PTHR12125:SF12">
    <property type="entry name" value="F-BOX ONLY PROTEIN 6"/>
    <property type="match status" value="1"/>
</dbReference>
<feature type="domain" description="FBA" evidence="4">
    <location>
        <begin position="252"/>
        <end position="373"/>
    </location>
</feature>
<dbReference type="Pfam" id="PF00646">
    <property type="entry name" value="F-box"/>
    <property type="match status" value="1"/>
</dbReference>
<feature type="compositionally biased region" description="Polar residues" evidence="2">
    <location>
        <begin position="480"/>
        <end position="492"/>
    </location>
</feature>
<keyword evidence="1" id="KW-0833">Ubl conjugation pathway</keyword>
<dbReference type="AlphaFoldDB" id="A0A8J4XBH1"/>
<evidence type="ECO:0000313" key="6">
    <source>
        <dbReference type="Proteomes" id="UP000727407"/>
    </source>
</evidence>
<name>A0A8J4XBH1_CLAMG</name>
<dbReference type="InterPro" id="IPR039752">
    <property type="entry name" value="F-box_only"/>
</dbReference>
<evidence type="ECO:0000256" key="2">
    <source>
        <dbReference type="SAM" id="MobiDB-lite"/>
    </source>
</evidence>
<dbReference type="FunFam" id="2.60.120.260:FF:000012">
    <property type="entry name" value="F-box only protein 2"/>
    <property type="match status" value="1"/>
</dbReference>
<dbReference type="GO" id="GO:0061630">
    <property type="term" value="F:ubiquitin protein ligase activity"/>
    <property type="evidence" value="ECO:0007669"/>
    <property type="project" value="TreeGrafter"/>
</dbReference>
<sequence length="528" mass="60525">MSRSEPSSTCPDLPLAVVEEILLNLPGQQVICVCRLVCNAWKLVVDSTAFWKERCRREGYKPLRVLSDWQTFYFLCKKRRNLLKNPIADERFSGWNILENGGDKWDIGDLQKPLPDNTVTKCFVTSYRPCKKAQLINLEKEGYSPAFMDKKQPDIVITDWYAPRWDCGSEYEICVKLLNHKREVIHIFQPEKVTFPQWNDQEWNKMSHVFKDYGPGVRFIHFKHGGKDTQFWAGHYGIRVTNSCVELFPANEACIKAQLINLEKEGYSPAFIDEIQPDIVISNWYAPRRDCGSEYQICVELLNHKREVIHIFQPEKVTFPQWNDQEWNKADSKENPDRSASPDVPELPAKQLLSTEKPVDTDSDADTIILERTSSSASPRACDVPELKRTDSVFLTKTSLNFSSTSYESSIDSEDEYVPNSETDSEESESLSHNIDASSSSVNAEKECSPLGEKVNVETEVSESEDEESENETPEKHRQSSLTSIGLQSPDPQSRGIVSWQHIFKSSLFSIYRRMFTIGKGERESFKL</sequence>
<keyword evidence="6" id="KW-1185">Reference proteome</keyword>
<dbReference type="InterPro" id="IPR008979">
    <property type="entry name" value="Galactose-bd-like_sf"/>
</dbReference>
<feature type="domain" description="FBA" evidence="4">
    <location>
        <begin position="72"/>
        <end position="249"/>
    </location>
</feature>
<dbReference type="InterPro" id="IPR036047">
    <property type="entry name" value="F-box-like_dom_sf"/>
</dbReference>
<dbReference type="PROSITE" id="PS50181">
    <property type="entry name" value="FBOX"/>
    <property type="match status" value="1"/>
</dbReference>
<feature type="compositionally biased region" description="Acidic residues" evidence="2">
    <location>
        <begin position="411"/>
        <end position="429"/>
    </location>
</feature>
<feature type="compositionally biased region" description="Polar residues" evidence="2">
    <location>
        <begin position="433"/>
        <end position="443"/>
    </location>
</feature>
<feature type="compositionally biased region" description="Basic and acidic residues" evidence="2">
    <location>
        <begin position="327"/>
        <end position="337"/>
    </location>
</feature>
<evidence type="ECO:0000256" key="1">
    <source>
        <dbReference type="ARBA" id="ARBA00022786"/>
    </source>
</evidence>
<dbReference type="InterPro" id="IPR001810">
    <property type="entry name" value="F-box_dom"/>
</dbReference>
<dbReference type="Proteomes" id="UP000727407">
    <property type="component" value="Unassembled WGS sequence"/>
</dbReference>
<feature type="compositionally biased region" description="Acidic residues" evidence="2">
    <location>
        <begin position="460"/>
        <end position="472"/>
    </location>
</feature>
<dbReference type="PANTHER" id="PTHR12125">
    <property type="entry name" value="F-BOX ONLY PROTEIN 6-LIKE PROTEIN"/>
    <property type="match status" value="1"/>
</dbReference>
<dbReference type="SMART" id="SM00256">
    <property type="entry name" value="FBOX"/>
    <property type="match status" value="1"/>
</dbReference>
<comment type="caution">
    <text evidence="5">The sequence shown here is derived from an EMBL/GenBank/DDBJ whole genome shotgun (WGS) entry which is preliminary data.</text>
</comment>
<dbReference type="GO" id="GO:0005737">
    <property type="term" value="C:cytoplasm"/>
    <property type="evidence" value="ECO:0007669"/>
    <property type="project" value="TreeGrafter"/>
</dbReference>
<feature type="non-terminal residue" evidence="5">
    <location>
        <position position="528"/>
    </location>
</feature>
<dbReference type="Gene3D" id="2.60.120.260">
    <property type="entry name" value="Galactose-binding domain-like"/>
    <property type="match status" value="2"/>
</dbReference>
<dbReference type="GO" id="GO:0036503">
    <property type="term" value="P:ERAD pathway"/>
    <property type="evidence" value="ECO:0007669"/>
    <property type="project" value="TreeGrafter"/>
</dbReference>
<accession>A0A8J4XBH1</accession>
<proteinExistence type="predicted"/>
<dbReference type="GO" id="GO:0019005">
    <property type="term" value="C:SCF ubiquitin ligase complex"/>
    <property type="evidence" value="ECO:0007669"/>
    <property type="project" value="TreeGrafter"/>
</dbReference>
<evidence type="ECO:0000313" key="5">
    <source>
        <dbReference type="EMBL" id="KAF5909059.1"/>
    </source>
</evidence>
<dbReference type="GO" id="GO:0006516">
    <property type="term" value="P:glycoprotein catabolic process"/>
    <property type="evidence" value="ECO:0007669"/>
    <property type="project" value="TreeGrafter"/>
</dbReference>
<gene>
    <name evidence="5" type="ORF">DAT39_001227</name>
</gene>
<dbReference type="OrthoDB" id="1107553at2759"/>
<reference evidence="5" key="1">
    <citation type="submission" date="2020-07" db="EMBL/GenBank/DDBJ databases">
        <title>Clarias magur genome sequencing, assembly and annotation.</title>
        <authorList>
            <person name="Kushwaha B."/>
            <person name="Kumar R."/>
            <person name="Das P."/>
            <person name="Joshi C.G."/>
            <person name="Kumar D."/>
            <person name="Nagpure N.S."/>
            <person name="Pandey M."/>
            <person name="Agarwal S."/>
            <person name="Srivastava S."/>
            <person name="Singh M."/>
            <person name="Sahoo L."/>
            <person name="Jayasankar P."/>
            <person name="Meher P.K."/>
            <person name="Koringa P.G."/>
            <person name="Iquebal M.A."/>
            <person name="Das S.P."/>
            <person name="Bit A."/>
            <person name="Patnaik S."/>
            <person name="Patel N."/>
            <person name="Shah T.M."/>
            <person name="Hinsu A."/>
            <person name="Jena J.K."/>
        </authorList>
    </citation>
    <scope>NUCLEOTIDE SEQUENCE</scope>
    <source>
        <strain evidence="5">CIFAMagur01</strain>
        <tissue evidence="5">Testis</tissue>
    </source>
</reference>
<dbReference type="InterPro" id="IPR007397">
    <property type="entry name" value="F-box-assoc_dom"/>
</dbReference>
<protein>
    <submittedName>
        <fullName evidence="5">F-box only protein 6-like</fullName>
    </submittedName>
</protein>
<dbReference type="GO" id="GO:0031146">
    <property type="term" value="P:SCF-dependent proteasomal ubiquitin-dependent protein catabolic process"/>
    <property type="evidence" value="ECO:0007669"/>
    <property type="project" value="TreeGrafter"/>
</dbReference>
<dbReference type="SUPFAM" id="SSF49785">
    <property type="entry name" value="Galactose-binding domain-like"/>
    <property type="match status" value="2"/>
</dbReference>
<feature type="region of interest" description="Disordered" evidence="2">
    <location>
        <begin position="404"/>
        <end position="493"/>
    </location>
</feature>
<dbReference type="SUPFAM" id="SSF81383">
    <property type="entry name" value="F-box domain"/>
    <property type="match status" value="1"/>
</dbReference>